<keyword evidence="3" id="KW-1185">Reference proteome</keyword>
<dbReference type="EMBL" id="JAAQOM010000013">
    <property type="protein sequence ID" value="NIA56187.1"/>
    <property type="molecule type" value="Genomic_DNA"/>
</dbReference>
<dbReference type="RefSeq" id="WP_166861776.1">
    <property type="nucleotide sequence ID" value="NZ_JAAQOM010000013.1"/>
</dbReference>
<name>A0ABX0PGC7_9BURK</name>
<comment type="caution">
    <text evidence="2">The sequence shown here is derived from an EMBL/GenBank/DDBJ whole genome shotgun (WGS) entry which is preliminary data.</text>
</comment>
<reference evidence="2 3" key="1">
    <citation type="submission" date="2020-03" db="EMBL/GenBank/DDBJ databases">
        <title>Genome sequence of strain Massilia sp. TW-1.</title>
        <authorList>
            <person name="Chaudhary D.K."/>
        </authorList>
    </citation>
    <scope>NUCLEOTIDE SEQUENCE [LARGE SCALE GENOMIC DNA]</scope>
    <source>
        <strain evidence="2 3">TW-1</strain>
    </source>
</reference>
<dbReference type="Proteomes" id="UP000716322">
    <property type="component" value="Unassembled WGS sequence"/>
</dbReference>
<evidence type="ECO:0000256" key="1">
    <source>
        <dbReference type="SAM" id="MobiDB-lite"/>
    </source>
</evidence>
<proteinExistence type="predicted"/>
<feature type="region of interest" description="Disordered" evidence="1">
    <location>
        <begin position="1"/>
        <end position="21"/>
    </location>
</feature>
<evidence type="ECO:0000313" key="3">
    <source>
        <dbReference type="Proteomes" id="UP000716322"/>
    </source>
</evidence>
<gene>
    <name evidence="2" type="ORF">HAV22_21375</name>
</gene>
<evidence type="ECO:0000313" key="2">
    <source>
        <dbReference type="EMBL" id="NIA56187.1"/>
    </source>
</evidence>
<organism evidence="2 3">
    <name type="scientific">Telluria antibiotica</name>
    <dbReference type="NCBI Taxonomy" id="2717319"/>
    <lineage>
        <taxon>Bacteria</taxon>
        <taxon>Pseudomonadati</taxon>
        <taxon>Pseudomonadota</taxon>
        <taxon>Betaproteobacteria</taxon>
        <taxon>Burkholderiales</taxon>
        <taxon>Oxalobacteraceae</taxon>
        <taxon>Telluria group</taxon>
        <taxon>Telluria</taxon>
    </lineage>
</organism>
<protein>
    <submittedName>
        <fullName evidence="2">Uncharacterized protein</fullName>
    </submittedName>
</protein>
<sequence>MSDDVIDTASGPAAPGDEESASLRALGAMASAEDVQARELADQEQAQEDAALMSLEQENEQALMLVAELATPVFLTFGFPAVAEVLREPHAAGPTNAQMLAKAWAPVLTKYGVSLGDLGGQYRAEIGALMITMPIAGAIWSAVKADTTRKAKPVPKAVVEAVPEAQAAQEQVTLG</sequence>
<accession>A0ABX0PGC7</accession>